<proteinExistence type="predicted"/>
<dbReference type="AlphaFoldDB" id="A0ABD6SV50"/>
<feature type="region of interest" description="Disordered" evidence="1">
    <location>
        <begin position="1"/>
        <end position="21"/>
    </location>
</feature>
<protein>
    <recommendedName>
        <fullName evidence="4">Transposase</fullName>
    </recommendedName>
</protein>
<evidence type="ECO:0000313" key="3">
    <source>
        <dbReference type="Proteomes" id="UP000221918"/>
    </source>
</evidence>
<dbReference type="Proteomes" id="UP000221918">
    <property type="component" value="Unassembled WGS sequence"/>
</dbReference>
<evidence type="ECO:0008006" key="4">
    <source>
        <dbReference type="Google" id="ProtNLM"/>
    </source>
</evidence>
<organism evidence="2 3">
    <name type="scientific">Bacillus pseudomycoides</name>
    <dbReference type="NCBI Taxonomy" id="64104"/>
    <lineage>
        <taxon>Bacteria</taxon>
        <taxon>Bacillati</taxon>
        <taxon>Bacillota</taxon>
        <taxon>Bacilli</taxon>
        <taxon>Bacillales</taxon>
        <taxon>Bacillaceae</taxon>
        <taxon>Bacillus</taxon>
        <taxon>Bacillus cereus group</taxon>
    </lineage>
</organism>
<accession>A0ABD6SV50</accession>
<sequence>MCTSDLESIIPPGTKSTFQPTETLKNGAKYEFQLSDNQKVIIRWHEADPIAASKYPDAVSGQRWTAQLKVGNKQLKTDGTWTKNQSLNEVHIPIKGK</sequence>
<gene>
    <name evidence="2" type="ORF">COF81_31645</name>
</gene>
<name>A0ABD6SV50_9BACI</name>
<comment type="caution">
    <text evidence="2">The sequence shown here is derived from an EMBL/GenBank/DDBJ whole genome shotgun (WGS) entry which is preliminary data.</text>
</comment>
<reference evidence="2 3" key="1">
    <citation type="submission" date="2017-09" db="EMBL/GenBank/DDBJ databases">
        <title>Large-scale bioinformatics analysis of Bacillus genomes uncovers conserved roles of natural products in bacterial physiology.</title>
        <authorList>
            <consortium name="Agbiome Team Llc"/>
            <person name="Bleich R.M."/>
            <person name="Grubbs K.J."/>
            <person name="Santa Maria K.C."/>
            <person name="Allen S.E."/>
            <person name="Farag S."/>
            <person name="Shank E.A."/>
            <person name="Bowers A."/>
        </authorList>
    </citation>
    <scope>NUCLEOTIDE SEQUENCE [LARGE SCALE GENOMIC DNA]</scope>
    <source>
        <strain evidence="2 3">AFS037265</strain>
    </source>
</reference>
<dbReference type="EMBL" id="NUTL01000327">
    <property type="protein sequence ID" value="PHE82171.1"/>
    <property type="molecule type" value="Genomic_DNA"/>
</dbReference>
<evidence type="ECO:0000256" key="1">
    <source>
        <dbReference type="SAM" id="MobiDB-lite"/>
    </source>
</evidence>
<dbReference type="RefSeq" id="WP_003204401.1">
    <property type="nucleotide sequence ID" value="NZ_CM000743.1"/>
</dbReference>
<evidence type="ECO:0000313" key="2">
    <source>
        <dbReference type="EMBL" id="PHE82171.1"/>
    </source>
</evidence>